<dbReference type="InterPro" id="IPR036237">
    <property type="entry name" value="Xyl_isomerase-like_sf"/>
</dbReference>
<dbReference type="SUPFAM" id="SSF51658">
    <property type="entry name" value="Xylose isomerase-like"/>
    <property type="match status" value="1"/>
</dbReference>
<dbReference type="GO" id="GO:0016853">
    <property type="term" value="F:isomerase activity"/>
    <property type="evidence" value="ECO:0007669"/>
    <property type="project" value="UniProtKB-KW"/>
</dbReference>
<dbReference type="EMBL" id="CP104213">
    <property type="protein sequence ID" value="UWX64119.1"/>
    <property type="molecule type" value="Genomic_DNA"/>
</dbReference>
<evidence type="ECO:0000259" key="1">
    <source>
        <dbReference type="Pfam" id="PF01261"/>
    </source>
</evidence>
<name>A0ABY5YIP1_9DEIO</name>
<gene>
    <name evidence="2" type="ORF">N0D28_00100</name>
</gene>
<keyword evidence="3" id="KW-1185">Reference proteome</keyword>
<dbReference type="RefSeq" id="WP_260560394.1">
    <property type="nucleotide sequence ID" value="NZ_BAABEC010000020.1"/>
</dbReference>
<sequence>MEKPDSPYPELKLGLFSYSYRMAFGSHDVKPSRPTNLFEYIEHAHQLGFDGIQIDLTHLTSHDPAYLAELRSAAAERNLYVEYGSAFVEADHTAQQLQIASLLGAPLMRTFMGFSRFERSTDVAAETSRAVALLRSLAPQAADLGIRIALENHCDATTPELQQVIERVDSPSVGACVDLGNFMIHLENPVAAVRQLAPYIINTHFKDYDMKMENWGFKSYGVALGEGVIDLKAVLDILVNEAHLDRITLEIVSEPQATEATTLALEEANIRRSYQFAREVLGIGTA</sequence>
<dbReference type="Pfam" id="PF01261">
    <property type="entry name" value="AP_endonuc_2"/>
    <property type="match status" value="1"/>
</dbReference>
<dbReference type="PANTHER" id="PTHR12110:SF53">
    <property type="entry name" value="BLR5974 PROTEIN"/>
    <property type="match status" value="1"/>
</dbReference>
<accession>A0ABY5YIP1</accession>
<evidence type="ECO:0000313" key="2">
    <source>
        <dbReference type="EMBL" id="UWX64119.1"/>
    </source>
</evidence>
<organism evidence="2 3">
    <name type="scientific">Deinococcus rubellus</name>
    <dbReference type="NCBI Taxonomy" id="1889240"/>
    <lineage>
        <taxon>Bacteria</taxon>
        <taxon>Thermotogati</taxon>
        <taxon>Deinococcota</taxon>
        <taxon>Deinococci</taxon>
        <taxon>Deinococcales</taxon>
        <taxon>Deinococcaceae</taxon>
        <taxon>Deinococcus</taxon>
    </lineage>
</organism>
<evidence type="ECO:0000313" key="3">
    <source>
        <dbReference type="Proteomes" id="UP001060261"/>
    </source>
</evidence>
<proteinExistence type="predicted"/>
<protein>
    <submittedName>
        <fullName evidence="2">Sugar phosphate isomerase/epimerase</fullName>
    </submittedName>
</protein>
<dbReference type="Proteomes" id="UP001060261">
    <property type="component" value="Chromosome"/>
</dbReference>
<dbReference type="PANTHER" id="PTHR12110">
    <property type="entry name" value="HYDROXYPYRUVATE ISOMERASE"/>
    <property type="match status" value="1"/>
</dbReference>
<feature type="domain" description="Xylose isomerase-like TIM barrel" evidence="1">
    <location>
        <begin position="42"/>
        <end position="259"/>
    </location>
</feature>
<keyword evidence="2" id="KW-0413">Isomerase</keyword>
<reference evidence="2" key="1">
    <citation type="submission" date="2022-09" db="EMBL/GenBank/DDBJ databases">
        <title>genome sequence of Deinococcus rubellus.</title>
        <authorList>
            <person name="Srinivasan S."/>
        </authorList>
    </citation>
    <scope>NUCLEOTIDE SEQUENCE</scope>
    <source>
        <strain evidence="2">Ant6</strain>
    </source>
</reference>
<dbReference type="Gene3D" id="3.20.20.150">
    <property type="entry name" value="Divalent-metal-dependent TIM barrel enzymes"/>
    <property type="match status" value="1"/>
</dbReference>
<dbReference type="InterPro" id="IPR050312">
    <property type="entry name" value="IolE/XylAMocC-like"/>
</dbReference>
<dbReference type="InterPro" id="IPR013022">
    <property type="entry name" value="Xyl_isomerase-like_TIM-brl"/>
</dbReference>